<dbReference type="Gene3D" id="3.30.750.24">
    <property type="entry name" value="STAS domain"/>
    <property type="match status" value="1"/>
</dbReference>
<dbReference type="OrthoDB" id="9771198at2"/>
<evidence type="ECO:0000313" key="2">
    <source>
        <dbReference type="EMBL" id="QEU70606.1"/>
    </source>
</evidence>
<accession>A0A5J6F3S6</accession>
<dbReference type="RefSeq" id="WP_150485964.1">
    <property type="nucleotide sequence ID" value="NZ_BMUV01000011.1"/>
</dbReference>
<dbReference type="Proteomes" id="UP000326178">
    <property type="component" value="Chromosome"/>
</dbReference>
<feature type="domain" description="STAS" evidence="1">
    <location>
        <begin position="1"/>
        <end position="64"/>
    </location>
</feature>
<dbReference type="KEGG" id="snk:CP967_00270"/>
<sequence>MLELLDRYVRHLAGQGGRLILCGVQPPLLRLLRRSEIADRIGEDSIIPATEELFGALDRALAEARRRTGAVQDGPPPG</sequence>
<dbReference type="AlphaFoldDB" id="A0A5J6F3S6"/>
<proteinExistence type="predicted"/>
<reference evidence="2 3" key="1">
    <citation type="submission" date="2017-09" db="EMBL/GenBank/DDBJ databases">
        <authorList>
            <person name="Lee N."/>
            <person name="Cho B.-K."/>
        </authorList>
    </citation>
    <scope>NUCLEOTIDE SEQUENCE [LARGE SCALE GENOMIC DNA]</scope>
    <source>
        <strain evidence="2 3">ATCC 12769</strain>
    </source>
</reference>
<evidence type="ECO:0000313" key="3">
    <source>
        <dbReference type="Proteomes" id="UP000326178"/>
    </source>
</evidence>
<gene>
    <name evidence="2" type="ORF">CP967_00270</name>
</gene>
<dbReference type="PROSITE" id="PS50801">
    <property type="entry name" value="STAS"/>
    <property type="match status" value="1"/>
</dbReference>
<dbReference type="SUPFAM" id="SSF52091">
    <property type="entry name" value="SpoIIaa-like"/>
    <property type="match status" value="1"/>
</dbReference>
<keyword evidence="3" id="KW-1185">Reference proteome</keyword>
<dbReference type="EMBL" id="CP023702">
    <property type="protein sequence ID" value="QEU70606.1"/>
    <property type="molecule type" value="Genomic_DNA"/>
</dbReference>
<name>A0A5J6F3S6_9ACTN</name>
<organism evidence="2 3">
    <name type="scientific">Streptomyces nitrosporeus</name>
    <dbReference type="NCBI Taxonomy" id="28894"/>
    <lineage>
        <taxon>Bacteria</taxon>
        <taxon>Bacillati</taxon>
        <taxon>Actinomycetota</taxon>
        <taxon>Actinomycetes</taxon>
        <taxon>Kitasatosporales</taxon>
        <taxon>Streptomycetaceae</taxon>
        <taxon>Streptomyces</taxon>
    </lineage>
</organism>
<dbReference type="InterPro" id="IPR036513">
    <property type="entry name" value="STAS_dom_sf"/>
</dbReference>
<dbReference type="InterPro" id="IPR002645">
    <property type="entry name" value="STAS_dom"/>
</dbReference>
<protein>
    <recommendedName>
        <fullName evidence="1">STAS domain-containing protein</fullName>
    </recommendedName>
</protein>
<evidence type="ECO:0000259" key="1">
    <source>
        <dbReference type="PROSITE" id="PS50801"/>
    </source>
</evidence>